<dbReference type="GO" id="GO:0008270">
    <property type="term" value="F:zinc ion binding"/>
    <property type="evidence" value="ECO:0007669"/>
    <property type="project" value="UniProtKB-KW"/>
</dbReference>
<dbReference type="GeneID" id="25906702"/>
<evidence type="ECO:0000259" key="2">
    <source>
        <dbReference type="PROSITE" id="PS50089"/>
    </source>
</evidence>
<accession>A0A0L0FZS1</accession>
<proteinExistence type="predicted"/>
<dbReference type="OrthoDB" id="8062037at2759"/>
<dbReference type="CDD" id="cd16448">
    <property type="entry name" value="RING-H2"/>
    <property type="match status" value="1"/>
</dbReference>
<dbReference type="PROSITE" id="PS50089">
    <property type="entry name" value="ZF_RING_2"/>
    <property type="match status" value="1"/>
</dbReference>
<evidence type="ECO:0000256" key="1">
    <source>
        <dbReference type="PROSITE-ProRule" id="PRU00175"/>
    </source>
</evidence>
<dbReference type="AlphaFoldDB" id="A0A0L0FZS1"/>
<dbReference type="EMBL" id="KQ242029">
    <property type="protein sequence ID" value="KNC81468.1"/>
    <property type="molecule type" value="Genomic_DNA"/>
</dbReference>
<dbReference type="InterPro" id="IPR001841">
    <property type="entry name" value="Znf_RING"/>
</dbReference>
<gene>
    <name evidence="3" type="ORF">SARC_06198</name>
</gene>
<sequence>MDAITPTDFMDKRLHVKSLSSQDSTLIKLKYSNLLEPKLHSEGQSFCSLSDYEITTCLWKTLRTQKELMEPGIRRVMQRRYKYIRTNLHQGKVPAPTKCMSLFIDEKDKSVEEHLFTELQPTCTGDTVVDFHRFADGLTGNGDMCDVCFDELTVGCEIFAMPCRHFVHKRCGMAWFTIPGNERICPCCRQKTPVRYKSYLRYSHVFLQKRMDEWVVSGMCERCQQCYHEASPMVAITGPDGTAEMVSQAELEAYGMSV</sequence>
<evidence type="ECO:0000313" key="3">
    <source>
        <dbReference type="EMBL" id="KNC81468.1"/>
    </source>
</evidence>
<name>A0A0L0FZS1_9EUKA</name>
<protein>
    <recommendedName>
        <fullName evidence="2">RING-type domain-containing protein</fullName>
    </recommendedName>
</protein>
<reference evidence="3 4" key="1">
    <citation type="submission" date="2011-02" db="EMBL/GenBank/DDBJ databases">
        <title>The Genome Sequence of Sphaeroforma arctica JP610.</title>
        <authorList>
            <consortium name="The Broad Institute Genome Sequencing Platform"/>
            <person name="Russ C."/>
            <person name="Cuomo C."/>
            <person name="Young S.K."/>
            <person name="Zeng Q."/>
            <person name="Gargeya S."/>
            <person name="Alvarado L."/>
            <person name="Berlin A."/>
            <person name="Chapman S.B."/>
            <person name="Chen Z."/>
            <person name="Freedman E."/>
            <person name="Gellesch M."/>
            <person name="Goldberg J."/>
            <person name="Griggs A."/>
            <person name="Gujja S."/>
            <person name="Heilman E."/>
            <person name="Heiman D."/>
            <person name="Howarth C."/>
            <person name="Mehta T."/>
            <person name="Neiman D."/>
            <person name="Pearson M."/>
            <person name="Roberts A."/>
            <person name="Saif S."/>
            <person name="Shea T."/>
            <person name="Shenoy N."/>
            <person name="Sisk P."/>
            <person name="Stolte C."/>
            <person name="Sykes S."/>
            <person name="White J."/>
            <person name="Yandava C."/>
            <person name="Burger G."/>
            <person name="Gray M.W."/>
            <person name="Holland P.W.H."/>
            <person name="King N."/>
            <person name="Lang F.B.F."/>
            <person name="Roger A.J."/>
            <person name="Ruiz-Trillo I."/>
            <person name="Haas B."/>
            <person name="Nusbaum C."/>
            <person name="Birren B."/>
        </authorList>
    </citation>
    <scope>NUCLEOTIDE SEQUENCE [LARGE SCALE GENOMIC DNA]</scope>
    <source>
        <strain evidence="3 4">JP610</strain>
    </source>
</reference>
<dbReference type="Pfam" id="PF13639">
    <property type="entry name" value="zf-RING_2"/>
    <property type="match status" value="1"/>
</dbReference>
<keyword evidence="1" id="KW-0862">Zinc</keyword>
<dbReference type="InterPro" id="IPR013083">
    <property type="entry name" value="Znf_RING/FYVE/PHD"/>
</dbReference>
<feature type="domain" description="RING-type" evidence="2">
    <location>
        <begin position="145"/>
        <end position="189"/>
    </location>
</feature>
<dbReference type="STRING" id="667725.A0A0L0FZS1"/>
<keyword evidence="1" id="KW-0479">Metal-binding</keyword>
<dbReference type="SUPFAM" id="SSF57850">
    <property type="entry name" value="RING/U-box"/>
    <property type="match status" value="1"/>
</dbReference>
<keyword evidence="4" id="KW-1185">Reference proteome</keyword>
<keyword evidence="1" id="KW-0863">Zinc-finger</keyword>
<organism evidence="3 4">
    <name type="scientific">Sphaeroforma arctica JP610</name>
    <dbReference type="NCBI Taxonomy" id="667725"/>
    <lineage>
        <taxon>Eukaryota</taxon>
        <taxon>Ichthyosporea</taxon>
        <taxon>Ichthyophonida</taxon>
        <taxon>Sphaeroforma</taxon>
    </lineage>
</organism>
<dbReference type="Gene3D" id="3.30.40.10">
    <property type="entry name" value="Zinc/RING finger domain, C3HC4 (zinc finger)"/>
    <property type="match status" value="1"/>
</dbReference>
<dbReference type="RefSeq" id="XP_014155370.1">
    <property type="nucleotide sequence ID" value="XM_014299895.1"/>
</dbReference>
<evidence type="ECO:0000313" key="4">
    <source>
        <dbReference type="Proteomes" id="UP000054560"/>
    </source>
</evidence>
<dbReference type="Proteomes" id="UP000054560">
    <property type="component" value="Unassembled WGS sequence"/>
</dbReference>